<comment type="subcellular location">
    <subcellularLocation>
        <location evidence="4 5">Nucleus</location>
    </subcellularLocation>
</comment>
<feature type="compositionally biased region" description="Polar residues" evidence="6">
    <location>
        <begin position="867"/>
        <end position="876"/>
    </location>
</feature>
<dbReference type="SMART" id="SM00389">
    <property type="entry name" value="HOX"/>
    <property type="match status" value="1"/>
</dbReference>
<evidence type="ECO:0000256" key="1">
    <source>
        <dbReference type="ARBA" id="ARBA00023125"/>
    </source>
</evidence>
<evidence type="ECO:0000256" key="4">
    <source>
        <dbReference type="PROSITE-ProRule" id="PRU00108"/>
    </source>
</evidence>
<dbReference type="PROSITE" id="PS50071">
    <property type="entry name" value="HOMEOBOX_2"/>
    <property type="match status" value="1"/>
</dbReference>
<dbReference type="GO" id="GO:0005634">
    <property type="term" value="C:nucleus"/>
    <property type="evidence" value="ECO:0007669"/>
    <property type="project" value="UniProtKB-SubCell"/>
</dbReference>
<dbReference type="GO" id="GO:0051082">
    <property type="term" value="F:unfolded protein binding"/>
    <property type="evidence" value="ECO:0007669"/>
    <property type="project" value="InterPro"/>
</dbReference>
<dbReference type="PROSITE" id="PS00027">
    <property type="entry name" value="HOMEOBOX_1"/>
    <property type="match status" value="1"/>
</dbReference>
<dbReference type="AlphaFoldDB" id="K1QCX7"/>
<dbReference type="InterPro" id="IPR001305">
    <property type="entry name" value="HSP_DnaJ_Cys-rich_dom"/>
</dbReference>
<dbReference type="InterPro" id="IPR017970">
    <property type="entry name" value="Homeobox_CS"/>
</dbReference>
<evidence type="ECO:0000313" key="7">
    <source>
        <dbReference type="EMBL" id="EKC28959.1"/>
    </source>
</evidence>
<feature type="compositionally biased region" description="Basic and acidic residues" evidence="6">
    <location>
        <begin position="898"/>
        <end position="909"/>
    </location>
</feature>
<organism evidence="7">
    <name type="scientific">Magallana gigas</name>
    <name type="common">Pacific oyster</name>
    <name type="synonym">Crassostrea gigas</name>
    <dbReference type="NCBI Taxonomy" id="29159"/>
    <lineage>
        <taxon>Eukaryota</taxon>
        <taxon>Metazoa</taxon>
        <taxon>Spiralia</taxon>
        <taxon>Lophotrochozoa</taxon>
        <taxon>Mollusca</taxon>
        <taxon>Bivalvia</taxon>
        <taxon>Autobranchia</taxon>
        <taxon>Pteriomorphia</taxon>
        <taxon>Ostreida</taxon>
        <taxon>Ostreoidea</taxon>
        <taxon>Ostreidae</taxon>
        <taxon>Magallana</taxon>
    </lineage>
</organism>
<dbReference type="InterPro" id="IPR001356">
    <property type="entry name" value="HD"/>
</dbReference>
<evidence type="ECO:0000256" key="2">
    <source>
        <dbReference type="ARBA" id="ARBA00023155"/>
    </source>
</evidence>
<dbReference type="EMBL" id="JH817687">
    <property type="protein sequence ID" value="EKC28959.1"/>
    <property type="molecule type" value="Genomic_DNA"/>
</dbReference>
<keyword evidence="3 4" id="KW-0539">Nucleus</keyword>
<dbReference type="Gene3D" id="1.10.10.60">
    <property type="entry name" value="Homeodomain-like"/>
    <property type="match status" value="1"/>
</dbReference>
<dbReference type="Pfam" id="PF00046">
    <property type="entry name" value="Homeodomain"/>
    <property type="match status" value="1"/>
</dbReference>
<accession>K1QCX7</accession>
<dbReference type="GO" id="GO:0000981">
    <property type="term" value="F:DNA-binding transcription factor activity, RNA polymerase II-specific"/>
    <property type="evidence" value="ECO:0007669"/>
    <property type="project" value="InterPro"/>
</dbReference>
<dbReference type="InterPro" id="IPR009057">
    <property type="entry name" value="Homeodomain-like_sf"/>
</dbReference>
<evidence type="ECO:0000256" key="3">
    <source>
        <dbReference type="ARBA" id="ARBA00023242"/>
    </source>
</evidence>
<proteinExistence type="predicted"/>
<feature type="DNA-binding region" description="Homeobox" evidence="4">
    <location>
        <begin position="788"/>
        <end position="847"/>
    </location>
</feature>
<dbReference type="GO" id="GO:0003677">
    <property type="term" value="F:DNA binding"/>
    <property type="evidence" value="ECO:0007669"/>
    <property type="project" value="UniProtKB-UniRule"/>
</dbReference>
<feature type="compositionally biased region" description="Polar residues" evidence="6">
    <location>
        <begin position="919"/>
        <end position="937"/>
    </location>
</feature>
<gene>
    <name evidence="7" type="ORF">CGI_10011833</name>
</gene>
<dbReference type="GO" id="GO:0031072">
    <property type="term" value="F:heat shock protein binding"/>
    <property type="evidence" value="ECO:0007669"/>
    <property type="project" value="InterPro"/>
</dbReference>
<dbReference type="SUPFAM" id="SSF46689">
    <property type="entry name" value="Homeodomain-like"/>
    <property type="match status" value="1"/>
</dbReference>
<keyword evidence="2 4" id="KW-0371">Homeobox</keyword>
<protein>
    <submittedName>
        <fullName evidence="7">Uncharacterized protein C3orf32</fullName>
    </submittedName>
</protein>
<reference evidence="7" key="1">
    <citation type="journal article" date="2012" name="Nature">
        <title>The oyster genome reveals stress adaptation and complexity of shell formation.</title>
        <authorList>
            <person name="Zhang G."/>
            <person name="Fang X."/>
            <person name="Guo X."/>
            <person name="Li L."/>
            <person name="Luo R."/>
            <person name="Xu F."/>
            <person name="Yang P."/>
            <person name="Zhang L."/>
            <person name="Wang X."/>
            <person name="Qi H."/>
            <person name="Xiong Z."/>
            <person name="Que H."/>
            <person name="Xie Y."/>
            <person name="Holland P.W."/>
            <person name="Paps J."/>
            <person name="Zhu Y."/>
            <person name="Wu F."/>
            <person name="Chen Y."/>
            <person name="Wang J."/>
            <person name="Peng C."/>
            <person name="Meng J."/>
            <person name="Yang L."/>
            <person name="Liu J."/>
            <person name="Wen B."/>
            <person name="Zhang N."/>
            <person name="Huang Z."/>
            <person name="Zhu Q."/>
            <person name="Feng Y."/>
            <person name="Mount A."/>
            <person name="Hedgecock D."/>
            <person name="Xu Z."/>
            <person name="Liu Y."/>
            <person name="Domazet-Loso T."/>
            <person name="Du Y."/>
            <person name="Sun X."/>
            <person name="Zhang S."/>
            <person name="Liu B."/>
            <person name="Cheng P."/>
            <person name="Jiang X."/>
            <person name="Li J."/>
            <person name="Fan D."/>
            <person name="Wang W."/>
            <person name="Fu W."/>
            <person name="Wang T."/>
            <person name="Wang B."/>
            <person name="Zhang J."/>
            <person name="Peng Z."/>
            <person name="Li Y."/>
            <person name="Li N."/>
            <person name="Wang J."/>
            <person name="Chen M."/>
            <person name="He Y."/>
            <person name="Tan F."/>
            <person name="Song X."/>
            <person name="Zheng Q."/>
            <person name="Huang R."/>
            <person name="Yang H."/>
            <person name="Du X."/>
            <person name="Chen L."/>
            <person name="Yang M."/>
            <person name="Gaffney P.M."/>
            <person name="Wang S."/>
            <person name="Luo L."/>
            <person name="She Z."/>
            <person name="Ming Y."/>
            <person name="Huang W."/>
            <person name="Zhang S."/>
            <person name="Huang B."/>
            <person name="Zhang Y."/>
            <person name="Qu T."/>
            <person name="Ni P."/>
            <person name="Miao G."/>
            <person name="Wang J."/>
            <person name="Wang Q."/>
            <person name="Steinberg C.E."/>
            <person name="Wang H."/>
            <person name="Li N."/>
            <person name="Qian L."/>
            <person name="Zhang G."/>
            <person name="Li Y."/>
            <person name="Yang H."/>
            <person name="Liu X."/>
            <person name="Wang J."/>
            <person name="Yin Y."/>
            <person name="Wang J."/>
        </authorList>
    </citation>
    <scope>NUCLEOTIDE SEQUENCE [LARGE SCALE GENOMIC DNA]</scope>
    <source>
        <strain evidence="7">05x7-T-G4-1.051#20</strain>
    </source>
</reference>
<sequence>MVPVTQCFCEHKGKTLSYFVYGLESKVYSPEYPDQCCWGCTIFAAINEQATNGSEQVFSKDVHIEDNDHKPEVSFGTVSGYDHTRTDQSLLPPPPTEFAAPKDDVQPTLTFTSAPVISEDTARQALVEFVSEQRCWGTGTAKSLTFEKLQPSTSYHYFLETFTEERTSKWDHEPFRGQFVDGSQNGLAPGPWEIPATFKEIFKNEIQHHEVPHTAFVKPCFKCKAKGKIKCGRCNGSGRVSCSSCHGSGSRTVTRNGKSCRESCPWCSGGRVSCSNCRGSGKVRCPACKGECRLKWFIKLIISWVNNVSEHVIERGVIPAYMISQSSGTLGFNEVLPRVQPVANFPVAEVNEVSHNFVGSHQFPMKRIHMQHHMIRMVPMTECVCRRRGKEFTFFVYGLENKVYAPDYPDQIDEQTIDESEQDFSESLYIEDNEHKPDVSFDTVAGYDNARMDQSLLPPPPTVFAPPQDYVQPTFTSAPVITEDTARQALIEFVSKQTCWGTGTAKSLTFEKLQSSTSYHYFLETFTEERTSKWDHEPFRGQFVDGSQNGPAPGPWEIPATFKEIFKNETQHHEVPHTAFVRVKCRSCGGRGSKTVTRNGKSCRVSCSWCFRGRVTCSKCRGSGKVVCPACQERGTIPAYMISQTTGTLGFNEVQPRVQPVANSPVAEVNEVSHNFVGSHQFPMKRIHMQHHMIRMVPMTQCVCRRRGKEFTFFVYGLENKAYNSHVVFSPRPPFLSLHPPITYPLQSHPAFFPFHGSPYALPPSVSFADKIAADLLFEARFGCQRKQRRCRTAFTNQQLSTLEKTFAKTHYPDVVMRERLAMMTNLPEARIQVWFKNRRAKYRKKQKVTPAAESSNQSGAGEESDTGVSQQSDANTDLDLTDDVIVDVVSEEEEDELRTLDTDQKPGLENEEPDNGIVNYSGSASKSENAEGSTTNADEKDDDESDDPKTRATPSPDIEQTDKETLSYPPSTSLPPFQIFNNQRHFSFPPPPPHGFGFPFCLPENSFPSLYRKASPLGPAHSSHPLSSSLYKREGTSLETHYNPSIESLRSKAKLYYDSLGKL</sequence>
<feature type="compositionally biased region" description="Acidic residues" evidence="6">
    <location>
        <begin position="880"/>
        <end position="897"/>
    </location>
</feature>
<evidence type="ECO:0000256" key="5">
    <source>
        <dbReference type="RuleBase" id="RU000682"/>
    </source>
</evidence>
<dbReference type="InParanoid" id="K1QCX7"/>
<dbReference type="FunFam" id="1.10.10.60:FF:000551">
    <property type="entry name" value="Predicted protein"/>
    <property type="match status" value="1"/>
</dbReference>
<dbReference type="PANTHER" id="PTHR48465:SF1">
    <property type="entry name" value="PROTEIN SSUH2 HOMOLOG"/>
    <property type="match status" value="1"/>
</dbReference>
<dbReference type="PANTHER" id="PTHR48465">
    <property type="entry name" value="PROTEIN SSUH2 HOMOLOG"/>
    <property type="match status" value="1"/>
</dbReference>
<dbReference type="CDD" id="cd10719">
    <property type="entry name" value="DnaJ_zf"/>
    <property type="match status" value="1"/>
</dbReference>
<feature type="compositionally biased region" description="Low complexity" evidence="6">
    <location>
        <begin position="967"/>
        <end position="977"/>
    </location>
</feature>
<keyword evidence="1 4" id="KW-0238">DNA-binding</keyword>
<name>K1QCX7_MAGGI</name>
<feature type="region of interest" description="Disordered" evidence="6">
    <location>
        <begin position="846"/>
        <end position="977"/>
    </location>
</feature>
<dbReference type="InterPro" id="IPR052789">
    <property type="entry name" value="SSUH2_homolog"/>
</dbReference>
<dbReference type="HOGENOM" id="CLU_288734_0_0_1"/>
<dbReference type="CDD" id="cd00086">
    <property type="entry name" value="homeodomain"/>
    <property type="match status" value="1"/>
</dbReference>
<evidence type="ECO:0000256" key="6">
    <source>
        <dbReference type="SAM" id="MobiDB-lite"/>
    </source>
</evidence>